<dbReference type="PANTHER" id="PTHR37017">
    <property type="entry name" value="AB HYDROLASE-1 DOMAIN-CONTAINING PROTEIN-RELATED"/>
    <property type="match status" value="1"/>
</dbReference>
<dbReference type="PANTHER" id="PTHR37017:SF11">
    <property type="entry name" value="ESTERASE_LIPASE_THIOESTERASE DOMAIN-CONTAINING PROTEIN"/>
    <property type="match status" value="1"/>
</dbReference>
<organism evidence="2 3">
    <name type="scientific">Dothistroma septosporum (strain NZE10 / CBS 128990)</name>
    <name type="common">Red band needle blight fungus</name>
    <name type="synonym">Mycosphaerella pini</name>
    <dbReference type="NCBI Taxonomy" id="675120"/>
    <lineage>
        <taxon>Eukaryota</taxon>
        <taxon>Fungi</taxon>
        <taxon>Dikarya</taxon>
        <taxon>Ascomycota</taxon>
        <taxon>Pezizomycotina</taxon>
        <taxon>Dothideomycetes</taxon>
        <taxon>Dothideomycetidae</taxon>
        <taxon>Mycosphaerellales</taxon>
        <taxon>Mycosphaerellaceae</taxon>
        <taxon>Dothistroma</taxon>
    </lineage>
</organism>
<dbReference type="Proteomes" id="UP000016933">
    <property type="component" value="Unassembled WGS sequence"/>
</dbReference>
<dbReference type="Pfam" id="PF12697">
    <property type="entry name" value="Abhydrolase_6"/>
    <property type="match status" value="1"/>
</dbReference>
<dbReference type="InterPro" id="IPR000073">
    <property type="entry name" value="AB_hydrolase_1"/>
</dbReference>
<proteinExistence type="predicted"/>
<dbReference type="Gene3D" id="3.40.50.1820">
    <property type="entry name" value="alpha/beta hydrolase"/>
    <property type="match status" value="1"/>
</dbReference>
<dbReference type="OrthoDB" id="1263307at2759"/>
<evidence type="ECO:0000313" key="3">
    <source>
        <dbReference type="Proteomes" id="UP000016933"/>
    </source>
</evidence>
<reference evidence="3" key="1">
    <citation type="journal article" date="2012" name="PLoS Genet.">
        <title>The genomes of the fungal plant pathogens Cladosporium fulvum and Dothistroma septosporum reveal adaptation to different hosts and lifestyles but also signatures of common ancestry.</title>
        <authorList>
            <person name="de Wit P.J.G.M."/>
            <person name="van der Burgt A."/>
            <person name="Oekmen B."/>
            <person name="Stergiopoulos I."/>
            <person name="Abd-Elsalam K.A."/>
            <person name="Aerts A.L."/>
            <person name="Bahkali A.H."/>
            <person name="Beenen H.G."/>
            <person name="Chettri P."/>
            <person name="Cox M.P."/>
            <person name="Datema E."/>
            <person name="de Vries R.P."/>
            <person name="Dhillon B."/>
            <person name="Ganley A.R."/>
            <person name="Griffiths S.A."/>
            <person name="Guo Y."/>
            <person name="Hamelin R.C."/>
            <person name="Henrissat B."/>
            <person name="Kabir M.S."/>
            <person name="Jashni M.K."/>
            <person name="Kema G."/>
            <person name="Klaubauf S."/>
            <person name="Lapidus A."/>
            <person name="Levasseur A."/>
            <person name="Lindquist E."/>
            <person name="Mehrabi R."/>
            <person name="Ohm R.A."/>
            <person name="Owen T.J."/>
            <person name="Salamov A."/>
            <person name="Schwelm A."/>
            <person name="Schijlen E."/>
            <person name="Sun H."/>
            <person name="van den Burg H.A."/>
            <person name="van Ham R.C.H.J."/>
            <person name="Zhang S."/>
            <person name="Goodwin S.B."/>
            <person name="Grigoriev I.V."/>
            <person name="Collemare J."/>
            <person name="Bradshaw R.E."/>
        </authorList>
    </citation>
    <scope>NUCLEOTIDE SEQUENCE [LARGE SCALE GENOMIC DNA]</scope>
    <source>
        <strain evidence="3">NZE10 / CBS 128990</strain>
    </source>
</reference>
<dbReference type="InterPro" id="IPR052897">
    <property type="entry name" value="Sec-Metab_Biosynth_Hydrolase"/>
</dbReference>
<dbReference type="HOGENOM" id="CLU_046066_1_3_1"/>
<gene>
    <name evidence="2" type="ORF">DOTSEDRAFT_133644</name>
</gene>
<evidence type="ECO:0000313" key="2">
    <source>
        <dbReference type="EMBL" id="EME42357.1"/>
    </source>
</evidence>
<feature type="domain" description="AB hydrolase-1" evidence="1">
    <location>
        <begin position="18"/>
        <end position="228"/>
    </location>
</feature>
<accession>N1PIZ1</accession>
<reference evidence="2 3" key="2">
    <citation type="journal article" date="2012" name="PLoS Pathog.">
        <title>Diverse lifestyles and strategies of plant pathogenesis encoded in the genomes of eighteen Dothideomycetes fungi.</title>
        <authorList>
            <person name="Ohm R.A."/>
            <person name="Feau N."/>
            <person name="Henrissat B."/>
            <person name="Schoch C.L."/>
            <person name="Horwitz B.A."/>
            <person name="Barry K.W."/>
            <person name="Condon B.J."/>
            <person name="Copeland A.C."/>
            <person name="Dhillon B."/>
            <person name="Glaser F."/>
            <person name="Hesse C.N."/>
            <person name="Kosti I."/>
            <person name="LaButti K."/>
            <person name="Lindquist E.A."/>
            <person name="Lucas S."/>
            <person name="Salamov A.A."/>
            <person name="Bradshaw R.E."/>
            <person name="Ciuffetti L."/>
            <person name="Hamelin R.C."/>
            <person name="Kema G.H.J."/>
            <person name="Lawrence C."/>
            <person name="Scott J.A."/>
            <person name="Spatafora J.W."/>
            <person name="Turgeon B.G."/>
            <person name="de Wit P.J.G.M."/>
            <person name="Zhong S."/>
            <person name="Goodwin S.B."/>
            <person name="Grigoriev I.V."/>
        </authorList>
    </citation>
    <scope>NUCLEOTIDE SEQUENCE [LARGE SCALE GENOMIC DNA]</scope>
    <source>
        <strain evidence="3">NZE10 / CBS 128990</strain>
    </source>
</reference>
<protein>
    <recommendedName>
        <fullName evidence="1">AB hydrolase-1 domain-containing protein</fullName>
    </recommendedName>
</protein>
<keyword evidence="3" id="KW-1185">Reference proteome</keyword>
<dbReference type="EMBL" id="KB446541">
    <property type="protein sequence ID" value="EME42357.1"/>
    <property type="molecule type" value="Genomic_DNA"/>
</dbReference>
<evidence type="ECO:0000259" key="1">
    <source>
        <dbReference type="Pfam" id="PF12697"/>
    </source>
</evidence>
<dbReference type="SUPFAM" id="SSF53474">
    <property type="entry name" value="alpha/beta-Hydrolases"/>
    <property type="match status" value="1"/>
</dbReference>
<dbReference type="InterPro" id="IPR029058">
    <property type="entry name" value="AB_hydrolase_fold"/>
</dbReference>
<name>N1PIZ1_DOTSN</name>
<sequence length="251" mass="27411">MASSNPSVIIGCGAHHIPHHYRDLTAALEYAGYRVKVIQLASSSITPVENAMAKDIAGFRKVVQTEIQAGHNVIALLHSWAGIVGAAAVEGLNKVTPGVDHIIYLASWLPPSNVSSCHWLGVPELAIYDVKEGLEHVKEPMAFYSNLSQDTADEAIQHLLPKTATTSHEPVALDYHSIPSTYVICEVDVAVPPQFSELMIAHNRIPCEVLRIQSGHSPFLNMPERVANIVRRAAGEQVDMKGIFVDQKKLF</sequence>
<dbReference type="AlphaFoldDB" id="N1PIZ1"/>
<dbReference type="eggNOG" id="ENOG502S15T">
    <property type="taxonomic scope" value="Eukaryota"/>
</dbReference>
<dbReference type="OMA" id="MPYFEHE"/>
<dbReference type="STRING" id="675120.N1PIZ1"/>